<dbReference type="EMBL" id="JACHEO010000008">
    <property type="protein sequence ID" value="MBB5348089.1"/>
    <property type="molecule type" value="Genomic_DNA"/>
</dbReference>
<feature type="transmembrane region" description="Helical" evidence="5">
    <location>
        <begin position="305"/>
        <end position="323"/>
    </location>
</feature>
<evidence type="ECO:0000256" key="3">
    <source>
        <dbReference type="ARBA" id="ARBA00022989"/>
    </source>
</evidence>
<feature type="transmembrane region" description="Helical" evidence="5">
    <location>
        <begin position="76"/>
        <end position="101"/>
    </location>
</feature>
<feature type="transmembrane region" description="Helical" evidence="5">
    <location>
        <begin position="433"/>
        <end position="453"/>
    </location>
</feature>
<name>A0A840V2X7_9BACT</name>
<dbReference type="Pfam" id="PF04932">
    <property type="entry name" value="Wzy_C"/>
    <property type="match status" value="1"/>
</dbReference>
<protein>
    <submittedName>
        <fullName evidence="7">O-antigen ligase</fullName>
    </submittedName>
</protein>
<feature type="domain" description="O-antigen ligase-related" evidence="6">
    <location>
        <begin position="265"/>
        <end position="405"/>
    </location>
</feature>
<dbReference type="InterPro" id="IPR007016">
    <property type="entry name" value="O-antigen_ligase-rel_domated"/>
</dbReference>
<feature type="transmembrane region" description="Helical" evidence="5">
    <location>
        <begin position="130"/>
        <end position="149"/>
    </location>
</feature>
<feature type="transmembrane region" description="Helical" evidence="5">
    <location>
        <begin position="259"/>
        <end position="275"/>
    </location>
</feature>
<evidence type="ECO:0000256" key="4">
    <source>
        <dbReference type="ARBA" id="ARBA00023136"/>
    </source>
</evidence>
<evidence type="ECO:0000256" key="2">
    <source>
        <dbReference type="ARBA" id="ARBA00022692"/>
    </source>
</evidence>
<dbReference type="RefSeq" id="WP_183350472.1">
    <property type="nucleotide sequence ID" value="NZ_JACHEO010000008.1"/>
</dbReference>
<feature type="transmembrane region" description="Helical" evidence="5">
    <location>
        <begin position="459"/>
        <end position="478"/>
    </location>
</feature>
<keyword evidence="4 5" id="KW-0472">Membrane</keyword>
<dbReference type="AlphaFoldDB" id="A0A840V2X7"/>
<keyword evidence="2 5" id="KW-0812">Transmembrane</keyword>
<proteinExistence type="predicted"/>
<dbReference type="GO" id="GO:0016874">
    <property type="term" value="F:ligase activity"/>
    <property type="evidence" value="ECO:0007669"/>
    <property type="project" value="UniProtKB-KW"/>
</dbReference>
<organism evidence="7 8">
    <name type="scientific">Desulfoprunum benzoelyticum</name>
    <dbReference type="NCBI Taxonomy" id="1506996"/>
    <lineage>
        <taxon>Bacteria</taxon>
        <taxon>Pseudomonadati</taxon>
        <taxon>Thermodesulfobacteriota</taxon>
        <taxon>Desulfobulbia</taxon>
        <taxon>Desulfobulbales</taxon>
        <taxon>Desulfobulbaceae</taxon>
        <taxon>Desulfoprunum</taxon>
    </lineage>
</organism>
<accession>A0A840V2X7</accession>
<keyword evidence="8" id="KW-1185">Reference proteome</keyword>
<feature type="transmembrane region" description="Helical" evidence="5">
    <location>
        <begin position="45"/>
        <end position="64"/>
    </location>
</feature>
<dbReference type="InterPro" id="IPR051533">
    <property type="entry name" value="WaaL-like"/>
</dbReference>
<comment type="subcellular location">
    <subcellularLocation>
        <location evidence="1">Membrane</location>
        <topology evidence="1">Multi-pass membrane protein</topology>
    </subcellularLocation>
</comment>
<feature type="transmembrane region" description="Helical" evidence="5">
    <location>
        <begin position="161"/>
        <end position="180"/>
    </location>
</feature>
<comment type="caution">
    <text evidence="7">The sequence shown here is derived from an EMBL/GenBank/DDBJ whole genome shotgun (WGS) entry which is preliminary data.</text>
</comment>
<reference evidence="7 8" key="1">
    <citation type="submission" date="2020-08" db="EMBL/GenBank/DDBJ databases">
        <title>Genomic Encyclopedia of Type Strains, Phase IV (KMG-IV): sequencing the most valuable type-strain genomes for metagenomic binning, comparative biology and taxonomic classification.</title>
        <authorList>
            <person name="Goeker M."/>
        </authorList>
    </citation>
    <scope>NUCLEOTIDE SEQUENCE [LARGE SCALE GENOMIC DNA]</scope>
    <source>
        <strain evidence="7 8">DSM 28570</strain>
    </source>
</reference>
<gene>
    <name evidence="7" type="ORF">HNQ81_001820</name>
</gene>
<sequence length="496" mass="52817">MTAAQSIRHGISGLRFLGQAPSWLALAIVVTIPLLFGAVHPIVQGAYVALILLGLGGWLLYTLPSLSGEGLSWRRLAVPIILMLYAALQALPLPLGLIALLSPARAERVAMVNDLAGAGLTLAPLGDNGIIGLQTAIFILALILLYLALTVLLRRDQRFPALLLTAIAAVGLAEAFYGLLQVMNPGIGMLWLGIANPEAHGTIIYKNQYAALLNICWPLAVAGALLHLAPTGRAAAGPRGRPSLAQRLARSLTRLQPQVPILLFAAGVMILAVLFSLSRGGILAMLTVSVLLNLLLPLSRRTRLVAIVGIVAFIGVYGSMLGLDGIVARFGTIEDYTGEFRLQIYQASLPLLFDHWLTGIGVDAYKLLSGVYLKGFPDNVLIDRAHNEYLETAIEFGLPLAALFVGWLIAGMWRSGRRLTAAPAADRPAARKARIVGIAAFSALFGFLVHGLVDFGWRLPANAVYAVTLLALISWAVAELGQNGQRREDTTAAVKG</sequence>
<dbReference type="PANTHER" id="PTHR37422">
    <property type="entry name" value="TEICHURONIC ACID BIOSYNTHESIS PROTEIN TUAE"/>
    <property type="match status" value="1"/>
</dbReference>
<dbReference type="GO" id="GO:0016020">
    <property type="term" value="C:membrane"/>
    <property type="evidence" value="ECO:0007669"/>
    <property type="project" value="UniProtKB-SubCell"/>
</dbReference>
<feature type="transmembrane region" description="Helical" evidence="5">
    <location>
        <begin position="209"/>
        <end position="229"/>
    </location>
</feature>
<evidence type="ECO:0000256" key="1">
    <source>
        <dbReference type="ARBA" id="ARBA00004141"/>
    </source>
</evidence>
<feature type="transmembrane region" description="Helical" evidence="5">
    <location>
        <begin position="281"/>
        <end position="298"/>
    </location>
</feature>
<feature type="transmembrane region" description="Helical" evidence="5">
    <location>
        <begin position="20"/>
        <end position="39"/>
    </location>
</feature>
<dbReference type="PANTHER" id="PTHR37422:SF23">
    <property type="entry name" value="TEICHURONIC ACID BIOSYNTHESIS PROTEIN TUAE"/>
    <property type="match status" value="1"/>
</dbReference>
<feature type="transmembrane region" description="Helical" evidence="5">
    <location>
        <begin position="396"/>
        <end position="413"/>
    </location>
</feature>
<evidence type="ECO:0000256" key="5">
    <source>
        <dbReference type="SAM" id="Phobius"/>
    </source>
</evidence>
<evidence type="ECO:0000313" key="7">
    <source>
        <dbReference type="EMBL" id="MBB5348089.1"/>
    </source>
</evidence>
<keyword evidence="7" id="KW-0436">Ligase</keyword>
<evidence type="ECO:0000259" key="6">
    <source>
        <dbReference type="Pfam" id="PF04932"/>
    </source>
</evidence>
<evidence type="ECO:0000313" key="8">
    <source>
        <dbReference type="Proteomes" id="UP000539642"/>
    </source>
</evidence>
<dbReference type="Proteomes" id="UP000539642">
    <property type="component" value="Unassembled WGS sequence"/>
</dbReference>
<keyword evidence="3 5" id="KW-1133">Transmembrane helix</keyword>